<accession>A0A914LKR2</accession>
<keyword evidence="10" id="KW-0238">DNA-binding</keyword>
<dbReference type="GO" id="GO:0006270">
    <property type="term" value="P:DNA replication initiation"/>
    <property type="evidence" value="ECO:0007669"/>
    <property type="project" value="TreeGrafter"/>
</dbReference>
<evidence type="ECO:0000259" key="11">
    <source>
        <dbReference type="Pfam" id="PF04104"/>
    </source>
</evidence>
<evidence type="ECO:0000256" key="8">
    <source>
        <dbReference type="ARBA" id="ARBA00023004"/>
    </source>
</evidence>
<protein>
    <recommendedName>
        <fullName evidence="3">DNA primase large subunit</fullName>
    </recommendedName>
</protein>
<dbReference type="WBParaSite" id="Minc3s00583g14634">
    <property type="protein sequence ID" value="Minc3s00583g14634"/>
    <property type="gene ID" value="Minc3s00583g14634"/>
</dbReference>
<evidence type="ECO:0000256" key="7">
    <source>
        <dbReference type="ARBA" id="ARBA00022723"/>
    </source>
</evidence>
<dbReference type="GO" id="GO:0006269">
    <property type="term" value="P:DNA replication, synthesis of primer"/>
    <property type="evidence" value="ECO:0007669"/>
    <property type="project" value="UniProtKB-KW"/>
</dbReference>
<dbReference type="Pfam" id="PF04104">
    <property type="entry name" value="DNA_primase_lrg"/>
    <property type="match status" value="1"/>
</dbReference>
<keyword evidence="4" id="KW-0004">4Fe-4S</keyword>
<evidence type="ECO:0000256" key="10">
    <source>
        <dbReference type="ARBA" id="ARBA00023125"/>
    </source>
</evidence>
<evidence type="ECO:0000256" key="1">
    <source>
        <dbReference type="ARBA" id="ARBA00001966"/>
    </source>
</evidence>
<dbReference type="GO" id="GO:0046872">
    <property type="term" value="F:metal ion binding"/>
    <property type="evidence" value="ECO:0007669"/>
    <property type="project" value="UniProtKB-KW"/>
</dbReference>
<dbReference type="AlphaFoldDB" id="A0A914LKR2"/>
<evidence type="ECO:0000256" key="6">
    <source>
        <dbReference type="ARBA" id="ARBA00022705"/>
    </source>
</evidence>
<dbReference type="GO" id="GO:0003677">
    <property type="term" value="F:DNA binding"/>
    <property type="evidence" value="ECO:0007669"/>
    <property type="project" value="UniProtKB-KW"/>
</dbReference>
<keyword evidence="9" id="KW-0411">Iron-sulfur</keyword>
<comment type="cofactor">
    <cofactor evidence="1">
        <name>[4Fe-4S] cluster</name>
        <dbReference type="ChEBI" id="CHEBI:49883"/>
    </cofactor>
</comment>
<evidence type="ECO:0000256" key="2">
    <source>
        <dbReference type="ARBA" id="ARBA00010564"/>
    </source>
</evidence>
<feature type="domain" description="DNA primase large subunit C-terminal" evidence="11">
    <location>
        <begin position="279"/>
        <end position="448"/>
    </location>
</feature>
<evidence type="ECO:0000313" key="13">
    <source>
        <dbReference type="WBParaSite" id="Minc3s00583g14634"/>
    </source>
</evidence>
<evidence type="ECO:0000256" key="9">
    <source>
        <dbReference type="ARBA" id="ARBA00023014"/>
    </source>
</evidence>
<name>A0A914LKR2_MELIC</name>
<evidence type="ECO:0000256" key="5">
    <source>
        <dbReference type="ARBA" id="ARBA00022515"/>
    </source>
</evidence>
<reference evidence="13" key="1">
    <citation type="submission" date="2022-11" db="UniProtKB">
        <authorList>
            <consortium name="WormBaseParasite"/>
        </authorList>
    </citation>
    <scope>IDENTIFICATION</scope>
</reference>
<proteinExistence type="inferred from homology"/>
<comment type="similarity">
    <text evidence="2">Belongs to the eukaryotic-type primase large subunit family.</text>
</comment>
<evidence type="ECO:0000256" key="3">
    <source>
        <dbReference type="ARBA" id="ARBA00019038"/>
    </source>
</evidence>
<dbReference type="Proteomes" id="UP000887563">
    <property type="component" value="Unplaced"/>
</dbReference>
<dbReference type="GO" id="GO:0005658">
    <property type="term" value="C:alpha DNA polymerase:primase complex"/>
    <property type="evidence" value="ECO:0007669"/>
    <property type="project" value="TreeGrafter"/>
</dbReference>
<dbReference type="Pfam" id="PF26466">
    <property type="entry name" value="DNA_primase_lrg_N"/>
    <property type="match status" value="1"/>
</dbReference>
<dbReference type="CDD" id="cd07322">
    <property type="entry name" value="PriL_PriS_Eukaryotic"/>
    <property type="match status" value="1"/>
</dbReference>
<keyword evidence="12" id="KW-1185">Reference proteome</keyword>
<evidence type="ECO:0000256" key="4">
    <source>
        <dbReference type="ARBA" id="ARBA00022485"/>
    </source>
</evidence>
<dbReference type="InterPro" id="IPR007238">
    <property type="entry name" value="DNA_primase_lsu_euk/arc"/>
</dbReference>
<keyword evidence="5" id="KW-0639">Primosome</keyword>
<organism evidence="12 13">
    <name type="scientific">Meloidogyne incognita</name>
    <name type="common">Southern root-knot nematode worm</name>
    <name type="synonym">Oxyuris incognita</name>
    <dbReference type="NCBI Taxonomy" id="6306"/>
    <lineage>
        <taxon>Eukaryota</taxon>
        <taxon>Metazoa</taxon>
        <taxon>Ecdysozoa</taxon>
        <taxon>Nematoda</taxon>
        <taxon>Chromadorea</taxon>
        <taxon>Rhabditida</taxon>
        <taxon>Tylenchina</taxon>
        <taxon>Tylenchomorpha</taxon>
        <taxon>Tylenchoidea</taxon>
        <taxon>Meloidogynidae</taxon>
        <taxon>Meloidogyninae</taxon>
        <taxon>Meloidogyne</taxon>
        <taxon>Meloidogyne incognita group</taxon>
    </lineage>
</organism>
<keyword evidence="7" id="KW-0479">Metal-binding</keyword>
<dbReference type="GO" id="GO:0051539">
    <property type="term" value="F:4 iron, 4 sulfur cluster binding"/>
    <property type="evidence" value="ECO:0007669"/>
    <property type="project" value="UniProtKB-KW"/>
</dbReference>
<evidence type="ECO:0000313" key="12">
    <source>
        <dbReference type="Proteomes" id="UP000887563"/>
    </source>
</evidence>
<sequence>MEFGSRSVIRRTNKKQDTSNVLQDSSNIQHVTIVVDETDNYNLSFYNQPPSEVITVEEFQKLGMERMNVLRELESLKEKYAADPRKYLEQFIEEVGRIEPFFTNGLLSSQLREARRKDRIAHFILRLAFCQSQEMSQWFVKQETELFRMRFQLEAPSKMLQFLKANNINPQEVGENEKSRMLKDLSQALTIPQDSLPKSAIFKEGLAYISSNELISLVAPQFKENINSSLDTARKKVGAILMQQRLVPLLRHIVGTGTSKHENRDQSSGSFVAPEDLDTLAIESFPLCMQEIHSHLRKEHHLRYNARNQYGLFLKGIGLSLEGSLEFFRSEFTKKMDGDQFNKQYRYNIRHMYGMEGNRIDKKPLSCSSIILGAAPNGIDCHGCPFRHMDSELLTKKLNNIGLNEDQVAEIMYSSKCHRYDKACTKYFEFVHKIPDLEELITHPNQYYSLSRKARRGELIIKSEEVVDEEIPEINDNFEEMEMWEEE</sequence>
<dbReference type="Gene3D" id="1.20.930.80">
    <property type="match status" value="1"/>
</dbReference>
<dbReference type="InterPro" id="IPR016558">
    <property type="entry name" value="DNA_primase_lsu_euk"/>
</dbReference>
<dbReference type="PANTHER" id="PTHR10537">
    <property type="entry name" value="DNA PRIMASE LARGE SUBUNIT"/>
    <property type="match status" value="1"/>
</dbReference>
<keyword evidence="6" id="KW-0235">DNA replication</keyword>
<keyword evidence="8" id="KW-0408">Iron</keyword>
<dbReference type="PANTHER" id="PTHR10537:SF3">
    <property type="entry name" value="DNA PRIMASE LARGE SUBUNIT"/>
    <property type="match status" value="1"/>
</dbReference>
<dbReference type="InterPro" id="IPR058560">
    <property type="entry name" value="DNA_primase_C"/>
</dbReference>